<dbReference type="PANTHER" id="PTHR45808">
    <property type="entry name" value="RHO GTPASE-ACTIVATING PROTEIN 68F"/>
    <property type="match status" value="1"/>
</dbReference>
<dbReference type="SUPFAM" id="SSF48350">
    <property type="entry name" value="GTPase activation domain, GAP"/>
    <property type="match status" value="1"/>
</dbReference>
<reference evidence="2 3" key="1">
    <citation type="journal article" date="2018" name="Genome Biol. Evol.">
        <title>Multiple Roots of Fruiting Body Formation in Amoebozoa.</title>
        <authorList>
            <person name="Hillmann F."/>
            <person name="Forbes G."/>
            <person name="Novohradska S."/>
            <person name="Ferling I."/>
            <person name="Riege K."/>
            <person name="Groth M."/>
            <person name="Westermann M."/>
            <person name="Marz M."/>
            <person name="Spaller T."/>
            <person name="Winckler T."/>
            <person name="Schaap P."/>
            <person name="Glockner G."/>
        </authorList>
    </citation>
    <scope>NUCLEOTIDE SEQUENCE [LARGE SCALE GENOMIC DNA]</scope>
    <source>
        <strain evidence="2 3">Jena</strain>
    </source>
</reference>
<dbReference type="InterPro" id="IPR008936">
    <property type="entry name" value="Rho_GTPase_activation_prot"/>
</dbReference>
<gene>
    <name evidence="2" type="ORF">PROFUN_05007</name>
</gene>
<accession>A0A2P6NS86</accession>
<dbReference type="Gene3D" id="1.10.555.10">
    <property type="entry name" value="Rho GTPase activation protein"/>
    <property type="match status" value="1"/>
</dbReference>
<proteinExistence type="predicted"/>
<dbReference type="InterPro" id="IPR000198">
    <property type="entry name" value="RhoGAP_dom"/>
</dbReference>
<dbReference type="PANTHER" id="PTHR45808:SF2">
    <property type="entry name" value="RHO GTPASE-ACTIVATING PROTEIN 68F"/>
    <property type="match status" value="1"/>
</dbReference>
<dbReference type="CDD" id="cd00159">
    <property type="entry name" value="RhoGAP"/>
    <property type="match status" value="1"/>
</dbReference>
<comment type="caution">
    <text evidence="2">The sequence shown here is derived from an EMBL/GenBank/DDBJ whole genome shotgun (WGS) entry which is preliminary data.</text>
</comment>
<dbReference type="Pfam" id="PF00620">
    <property type="entry name" value="RhoGAP"/>
    <property type="match status" value="1"/>
</dbReference>
<dbReference type="InParanoid" id="A0A2P6NS86"/>
<organism evidence="2 3">
    <name type="scientific">Planoprotostelium fungivorum</name>
    <dbReference type="NCBI Taxonomy" id="1890364"/>
    <lineage>
        <taxon>Eukaryota</taxon>
        <taxon>Amoebozoa</taxon>
        <taxon>Evosea</taxon>
        <taxon>Variosea</taxon>
        <taxon>Cavosteliida</taxon>
        <taxon>Cavosteliaceae</taxon>
        <taxon>Planoprotostelium</taxon>
    </lineage>
</organism>
<dbReference type="GO" id="GO:0005096">
    <property type="term" value="F:GTPase activator activity"/>
    <property type="evidence" value="ECO:0007669"/>
    <property type="project" value="TreeGrafter"/>
</dbReference>
<dbReference type="Proteomes" id="UP000241769">
    <property type="component" value="Unassembled WGS sequence"/>
</dbReference>
<keyword evidence="3" id="KW-1185">Reference proteome</keyword>
<name>A0A2P6NS86_9EUKA</name>
<dbReference type="PROSITE" id="PS50238">
    <property type="entry name" value="RHOGAP"/>
    <property type="match status" value="1"/>
</dbReference>
<dbReference type="GO" id="GO:0007264">
    <property type="term" value="P:small GTPase-mediated signal transduction"/>
    <property type="evidence" value="ECO:0007669"/>
    <property type="project" value="TreeGrafter"/>
</dbReference>
<protein>
    <submittedName>
        <fullName evidence="2">Rho GTPase activating protein</fullName>
    </submittedName>
</protein>
<dbReference type="STRING" id="1890364.A0A2P6NS86"/>
<evidence type="ECO:0000313" key="3">
    <source>
        <dbReference type="Proteomes" id="UP000241769"/>
    </source>
</evidence>
<evidence type="ECO:0000313" key="2">
    <source>
        <dbReference type="EMBL" id="PRP86790.1"/>
    </source>
</evidence>
<dbReference type="AlphaFoldDB" id="A0A2P6NS86"/>
<evidence type="ECO:0000259" key="1">
    <source>
        <dbReference type="PROSITE" id="PS50238"/>
    </source>
</evidence>
<dbReference type="OrthoDB" id="185175at2759"/>
<sequence>MNSPPQGEPRLVAECGHNKYHQPNIRFAKESALLARIFPTVYHNDYIFAVVPCYSAGKLYTAVNGAVYIGFKHIYYVSALLSLTRMCWAYEDMGTMVKKDGNVLECMVLGFRDRIIVQEGNAKPLEPMTITRDNMASLTFGSVKHVEFVYRLIQYLWKKPRKEVFHSDTKYVNWRDGLMSVLYENKNRKMSMAFHEFRHESTVLEDVPTIFGEDTADTIAGKLYLSSKDHLYFKGKLSGQTFKVCIGLNDVASIEKKEGGILEVTTNDTNKVHFVLKGTHGTSQAPLLDYFYEEVTWYYNLLMSKTRVYGVPLSKLCGEEPYHLPKVVVALSDYIKKNCLKDEGIFRVAASRADIIKAQNLIDHGHPITDQMLSQDYLAPDLLKKFFRDLPKTVFGSELFVFFASMWEAKVSGVVTDEEVMNGIESKMKLLGRRESLLMAHLAELADLVTQHSDVNKMNLQNVCIVWGPLLFRSDDNIGGDKTDSIKRTVYLTELLQFLVMHRKRLVHAE</sequence>
<dbReference type="GO" id="GO:0005737">
    <property type="term" value="C:cytoplasm"/>
    <property type="evidence" value="ECO:0007669"/>
    <property type="project" value="TreeGrafter"/>
</dbReference>
<dbReference type="SMART" id="SM00324">
    <property type="entry name" value="RhoGAP"/>
    <property type="match status" value="1"/>
</dbReference>
<dbReference type="EMBL" id="MDYQ01000026">
    <property type="protein sequence ID" value="PRP86790.1"/>
    <property type="molecule type" value="Genomic_DNA"/>
</dbReference>
<feature type="domain" description="Rho-GAP" evidence="1">
    <location>
        <begin position="311"/>
        <end position="507"/>
    </location>
</feature>